<dbReference type="PANTHER" id="PTHR43805">
    <property type="entry name" value="GLYCEROPHOSPHORYL DIESTER PHOSPHODIESTERASE"/>
    <property type="match status" value="1"/>
</dbReference>
<dbReference type="SUPFAM" id="SSF51695">
    <property type="entry name" value="PLC-like phosphodiesterases"/>
    <property type="match status" value="1"/>
</dbReference>
<evidence type="ECO:0000313" key="3">
    <source>
        <dbReference type="Proteomes" id="UP000766698"/>
    </source>
</evidence>
<dbReference type="InterPro" id="IPR017946">
    <property type="entry name" value="PLC-like_Pdiesterase_TIM-brl"/>
</dbReference>
<organism evidence="2 3">
    <name type="scientific">Streptomyces durbertensis</name>
    <dbReference type="NCBI Taxonomy" id="2448886"/>
    <lineage>
        <taxon>Bacteria</taxon>
        <taxon>Bacillati</taxon>
        <taxon>Actinomycetota</taxon>
        <taxon>Actinomycetes</taxon>
        <taxon>Kitasatosporales</taxon>
        <taxon>Streptomycetaceae</taxon>
        <taxon>Streptomyces</taxon>
    </lineage>
</organism>
<dbReference type="InterPro" id="IPR030395">
    <property type="entry name" value="GP_PDE_dom"/>
</dbReference>
<evidence type="ECO:0000259" key="1">
    <source>
        <dbReference type="PROSITE" id="PS51704"/>
    </source>
</evidence>
<sequence>GRGPARGAVCAQVPVRQSGVPVVDRRFVAAAHRAGLQVHVWTVNDRRRMIDLLRLGVDGIMTDDIESLREVLEEQGAWRG</sequence>
<reference evidence="3" key="1">
    <citation type="journal article" date="2020" name="Syst. Appl. Microbiol.">
        <title>Streptomyces alkaliterrae sp. nov., isolated from an alkaline soil, and emended descriptions of Streptomyces alkaliphilus, Streptomyces calidiresistens and Streptomyces durbertensis.</title>
        <authorList>
            <person name="Swiecimska M."/>
            <person name="Golinska P."/>
            <person name="Nouioui I."/>
            <person name="Wypij M."/>
            <person name="Rai M."/>
            <person name="Sangal V."/>
            <person name="Goodfellow M."/>
        </authorList>
    </citation>
    <scope>NUCLEOTIDE SEQUENCE [LARGE SCALE GENOMIC DNA]</scope>
    <source>
        <strain evidence="3">DSM 104538</strain>
    </source>
</reference>
<dbReference type="PROSITE" id="PS51704">
    <property type="entry name" value="GP_PDE"/>
    <property type="match status" value="1"/>
</dbReference>
<comment type="caution">
    <text evidence="2">The sequence shown here is derived from an EMBL/GenBank/DDBJ whole genome shotgun (WGS) entry which is preliminary data.</text>
</comment>
<dbReference type="RefSeq" id="WP_267132801.1">
    <property type="nucleotide sequence ID" value="NZ_WMLF01000832.1"/>
</dbReference>
<feature type="domain" description="GP-PDE" evidence="1">
    <location>
        <begin position="1"/>
        <end position="72"/>
    </location>
</feature>
<name>A0ABR6EPD7_9ACTN</name>
<dbReference type="Gene3D" id="3.20.20.190">
    <property type="entry name" value="Phosphatidylinositol (PI) phosphodiesterase"/>
    <property type="match status" value="1"/>
</dbReference>
<evidence type="ECO:0000313" key="2">
    <source>
        <dbReference type="EMBL" id="MBB1247196.1"/>
    </source>
</evidence>
<proteinExistence type="predicted"/>
<dbReference type="PANTHER" id="PTHR43805:SF1">
    <property type="entry name" value="GP-PDE DOMAIN-CONTAINING PROTEIN"/>
    <property type="match status" value="1"/>
</dbReference>
<dbReference type="Pfam" id="PF03009">
    <property type="entry name" value="GDPD"/>
    <property type="match status" value="1"/>
</dbReference>
<accession>A0ABR6EPD7</accession>
<feature type="non-terminal residue" evidence="2">
    <location>
        <position position="1"/>
    </location>
</feature>
<protein>
    <submittedName>
        <fullName evidence="2">Glycerophosphodiester phosphodiesterase</fullName>
    </submittedName>
</protein>
<dbReference type="Proteomes" id="UP000766698">
    <property type="component" value="Unassembled WGS sequence"/>
</dbReference>
<gene>
    <name evidence="2" type="ORF">GL263_27150</name>
</gene>
<keyword evidence="3" id="KW-1185">Reference proteome</keyword>
<dbReference type="EMBL" id="WMLF01000832">
    <property type="protein sequence ID" value="MBB1247196.1"/>
    <property type="molecule type" value="Genomic_DNA"/>
</dbReference>